<dbReference type="SUPFAM" id="SSF53681">
    <property type="entry name" value="Aspartate/glutamate racemase"/>
    <property type="match status" value="2"/>
</dbReference>
<dbReference type="InterPro" id="IPR004391">
    <property type="entry name" value="Glu_race"/>
</dbReference>
<dbReference type="EMBL" id="JACRTB010000011">
    <property type="protein sequence ID" value="MBC8576397.1"/>
    <property type="molecule type" value="Genomic_DNA"/>
</dbReference>
<evidence type="ECO:0000256" key="4">
    <source>
        <dbReference type="ARBA" id="ARBA00022984"/>
    </source>
</evidence>
<dbReference type="HAMAP" id="MF_00258">
    <property type="entry name" value="Glu_racemase"/>
    <property type="match status" value="1"/>
</dbReference>
<protein>
    <recommendedName>
        <fullName evidence="2 7">Glutamate racemase</fullName>
        <ecNumber evidence="2 7">5.1.1.3</ecNumber>
    </recommendedName>
</protein>
<dbReference type="PANTHER" id="PTHR21198:SF3">
    <property type="entry name" value="GLUTAMATE RACEMASE"/>
    <property type="match status" value="1"/>
</dbReference>
<comment type="catalytic activity">
    <reaction evidence="1 7">
        <text>L-glutamate = D-glutamate</text>
        <dbReference type="Rhea" id="RHEA:12813"/>
        <dbReference type="ChEBI" id="CHEBI:29985"/>
        <dbReference type="ChEBI" id="CHEBI:29986"/>
        <dbReference type="EC" id="5.1.1.3"/>
    </reaction>
</comment>
<sequence length="264" mass="29004">MAMNNRPIGVMDSGIGGLTVVRELQRLLPGEDIIYFGDSANCPYGNRTTEQITQLSKNMLQFLGDQGAKTTAIACNTISTLVDRLIPCFDYHIIGIVSPAADAIARDGLREVGLIATEFTARSGAYEKLIHAHDPSIEVFAQGSPLLAGLVDRGDFNEEEINAEITTQVDKILARRRVSHIILGCTHYPIVEENFKKCYPEITFINPALEQAKAVQRYLAEQDAFSPKTRGTFTVCTSGDPQVYLNVAKRLGLFEPDDAKVVEI</sequence>
<comment type="function">
    <text evidence="7">Provides the (R)-glutamate required for cell wall biosynthesis.</text>
</comment>
<comment type="caution">
    <text evidence="8">The sequence shown here is derived from an EMBL/GenBank/DDBJ whole genome shotgun (WGS) entry which is preliminary data.</text>
</comment>
<dbReference type="InterPro" id="IPR033134">
    <property type="entry name" value="Asp/Glu_racemase_AS_2"/>
</dbReference>
<dbReference type="Gene3D" id="3.40.50.1860">
    <property type="match status" value="2"/>
</dbReference>
<evidence type="ECO:0000313" key="9">
    <source>
        <dbReference type="Proteomes" id="UP000658131"/>
    </source>
</evidence>
<accession>A0ABR7NJ11</accession>
<keyword evidence="3 7" id="KW-0133">Cell shape</keyword>
<feature type="binding site" evidence="7">
    <location>
        <begin position="76"/>
        <end position="77"/>
    </location>
    <ligand>
        <name>substrate</name>
    </ligand>
</feature>
<organism evidence="8 9">
    <name type="scientific">Yanshouia hominis</name>
    <dbReference type="NCBI Taxonomy" id="2763673"/>
    <lineage>
        <taxon>Bacteria</taxon>
        <taxon>Bacillati</taxon>
        <taxon>Bacillota</taxon>
        <taxon>Clostridia</taxon>
        <taxon>Eubacteriales</taxon>
        <taxon>Oscillospiraceae</taxon>
        <taxon>Yanshouia</taxon>
    </lineage>
</organism>
<reference evidence="8 9" key="1">
    <citation type="submission" date="2020-08" db="EMBL/GenBank/DDBJ databases">
        <title>Genome public.</title>
        <authorList>
            <person name="Liu C."/>
            <person name="Sun Q."/>
        </authorList>
    </citation>
    <scope>NUCLEOTIDE SEQUENCE [LARGE SCALE GENOMIC DNA]</scope>
    <source>
        <strain evidence="8 9">BX1</strain>
    </source>
</reference>
<evidence type="ECO:0000256" key="5">
    <source>
        <dbReference type="ARBA" id="ARBA00023235"/>
    </source>
</evidence>
<dbReference type="PROSITE" id="PS00924">
    <property type="entry name" value="ASP_GLU_RACEMASE_2"/>
    <property type="match status" value="1"/>
</dbReference>
<dbReference type="RefSeq" id="WP_262399929.1">
    <property type="nucleotide sequence ID" value="NZ_JACRTB010000011.1"/>
</dbReference>
<evidence type="ECO:0000256" key="2">
    <source>
        <dbReference type="ARBA" id="ARBA00013090"/>
    </source>
</evidence>
<dbReference type="PANTHER" id="PTHR21198">
    <property type="entry name" value="GLUTAMATE RACEMASE"/>
    <property type="match status" value="1"/>
</dbReference>
<evidence type="ECO:0000256" key="6">
    <source>
        <dbReference type="ARBA" id="ARBA00023316"/>
    </source>
</evidence>
<dbReference type="InterPro" id="IPR001920">
    <property type="entry name" value="Asp/Glu_race"/>
</dbReference>
<gene>
    <name evidence="7 8" type="primary">murI</name>
    <name evidence="8" type="ORF">H8717_08270</name>
</gene>
<dbReference type="EC" id="5.1.1.3" evidence="2 7"/>
<feature type="binding site" evidence="7">
    <location>
        <begin position="44"/>
        <end position="45"/>
    </location>
    <ligand>
        <name>substrate</name>
    </ligand>
</feature>
<feature type="binding site" evidence="7">
    <location>
        <begin position="12"/>
        <end position="13"/>
    </location>
    <ligand>
        <name>substrate</name>
    </ligand>
</feature>
<keyword evidence="6 7" id="KW-0961">Cell wall biogenesis/degradation</keyword>
<comment type="pathway">
    <text evidence="7">Cell wall biogenesis; peptidoglycan biosynthesis.</text>
</comment>
<evidence type="ECO:0000256" key="7">
    <source>
        <dbReference type="HAMAP-Rule" id="MF_00258"/>
    </source>
</evidence>
<dbReference type="NCBIfam" id="TIGR00067">
    <property type="entry name" value="glut_race"/>
    <property type="match status" value="1"/>
</dbReference>
<feature type="active site" description="Proton donor/acceptor" evidence="7">
    <location>
        <position position="185"/>
    </location>
</feature>
<keyword evidence="4 7" id="KW-0573">Peptidoglycan synthesis</keyword>
<feature type="active site" description="Proton donor/acceptor" evidence="7">
    <location>
        <position position="75"/>
    </location>
</feature>
<evidence type="ECO:0000256" key="1">
    <source>
        <dbReference type="ARBA" id="ARBA00001602"/>
    </source>
</evidence>
<proteinExistence type="inferred from homology"/>
<dbReference type="GO" id="GO:0008881">
    <property type="term" value="F:glutamate racemase activity"/>
    <property type="evidence" value="ECO:0007669"/>
    <property type="project" value="UniProtKB-EC"/>
</dbReference>
<dbReference type="InterPro" id="IPR015942">
    <property type="entry name" value="Asp/Glu/hydantoin_racemase"/>
</dbReference>
<feature type="binding site" evidence="7">
    <location>
        <begin position="186"/>
        <end position="187"/>
    </location>
    <ligand>
        <name>substrate</name>
    </ligand>
</feature>
<evidence type="ECO:0000256" key="3">
    <source>
        <dbReference type="ARBA" id="ARBA00022960"/>
    </source>
</evidence>
<comment type="similarity">
    <text evidence="7">Belongs to the aspartate/glutamate racemases family.</text>
</comment>
<keyword evidence="5 7" id="KW-0413">Isomerase</keyword>
<dbReference type="Pfam" id="PF01177">
    <property type="entry name" value="Asp_Glu_race"/>
    <property type="match status" value="1"/>
</dbReference>
<dbReference type="Proteomes" id="UP000658131">
    <property type="component" value="Unassembled WGS sequence"/>
</dbReference>
<keyword evidence="9" id="KW-1185">Reference proteome</keyword>
<evidence type="ECO:0000313" key="8">
    <source>
        <dbReference type="EMBL" id="MBC8576397.1"/>
    </source>
</evidence>
<name>A0ABR7NJ11_9FIRM</name>